<sequence length="309" mass="34233">MKKEFTWLACNLCLGFSQQALSANVDPVKLPPVNLGGGFFSEGLATPGQHLMIQNNNYHFENIKYGNGKETPGEKDGSINTTIFQYALNTPHEFLGGEYGMTIRVPLVQSDIDIEGRGKGRRSGLGDVTIRPVKLTWRDIPLYSGRLTLQSILAVTLPTGEYDRDSPVNLGSNHLYVNPMFAGTYFAGRWSHSFNLGYVWSDRNERPTLPGARSTQPGEAINLSLSSGYLVTERVRLGVAGYRLEQTTGDRIDGRRVSGSKEQVSAIGPAISYFDRQARFGFGVAWYEEFDARNKAQGTRVIANIHKNF</sequence>
<dbReference type="InterPro" id="IPR025737">
    <property type="entry name" value="FApF"/>
</dbReference>
<evidence type="ECO:0000313" key="3">
    <source>
        <dbReference type="Proteomes" id="UP000583387"/>
    </source>
</evidence>
<keyword evidence="3" id="KW-1185">Reference proteome</keyword>
<proteinExistence type="predicted"/>
<feature type="chain" id="PRO_5030857228" description="MetA-pathway of phenol degradation" evidence="1">
    <location>
        <begin position="23"/>
        <end position="309"/>
    </location>
</feature>
<feature type="signal peptide" evidence="1">
    <location>
        <begin position="1"/>
        <end position="22"/>
    </location>
</feature>
<protein>
    <recommendedName>
        <fullName evidence="4">MetA-pathway of phenol degradation</fullName>
    </recommendedName>
</protein>
<dbReference type="AlphaFoldDB" id="A0A7U7EQ93"/>
<evidence type="ECO:0000256" key="1">
    <source>
        <dbReference type="SAM" id="SignalP"/>
    </source>
</evidence>
<dbReference type="Proteomes" id="UP000583387">
    <property type="component" value="Unassembled WGS sequence"/>
</dbReference>
<dbReference type="EMBL" id="CAJFCI010000071">
    <property type="protein sequence ID" value="CAD5109202.1"/>
    <property type="molecule type" value="Genomic_DNA"/>
</dbReference>
<keyword evidence="1" id="KW-0732">Signal</keyword>
<comment type="caution">
    <text evidence="2">The sequence shown here is derived from an EMBL/GenBank/DDBJ whole genome shotgun (WGS) entry which is preliminary data.</text>
</comment>
<dbReference type="Pfam" id="PF13557">
    <property type="entry name" value="Phenol_MetA_deg"/>
    <property type="match status" value="1"/>
</dbReference>
<name>A0A7U7EQ93_9GAMM</name>
<reference evidence="2 3" key="1">
    <citation type="submission" date="2020-08" db="EMBL/GenBank/DDBJ databases">
        <authorList>
            <person name="Criscuolo A."/>
        </authorList>
    </citation>
    <scope>NUCLEOTIDE SEQUENCE [LARGE SCALE GENOMIC DNA]</scope>
    <source>
        <strain evidence="2">CIP111764</strain>
    </source>
</reference>
<evidence type="ECO:0008006" key="4">
    <source>
        <dbReference type="Google" id="ProtNLM"/>
    </source>
</evidence>
<evidence type="ECO:0000313" key="2">
    <source>
        <dbReference type="EMBL" id="CAD5109202.1"/>
    </source>
</evidence>
<accession>A0A7U7EQ93</accession>
<dbReference type="RefSeq" id="WP_187672509.1">
    <property type="nucleotide sequence ID" value="NZ_CAJFCI010000071.1"/>
</dbReference>
<organism evidence="2 3">
    <name type="scientific">Zestomonas carbonaria</name>
    <dbReference type="NCBI Taxonomy" id="2762745"/>
    <lineage>
        <taxon>Bacteria</taxon>
        <taxon>Pseudomonadati</taxon>
        <taxon>Pseudomonadota</taxon>
        <taxon>Gammaproteobacteria</taxon>
        <taxon>Pseudomonadales</taxon>
        <taxon>Pseudomonadaceae</taxon>
        <taxon>Zestomonas</taxon>
    </lineage>
</organism>
<gene>
    <name evidence="2" type="ORF">PSEWESI4_03498</name>
</gene>